<protein>
    <submittedName>
        <fullName evidence="1">Uncharacterized protein</fullName>
    </submittedName>
</protein>
<dbReference type="Proteomes" id="UP001154282">
    <property type="component" value="Unassembled WGS sequence"/>
</dbReference>
<gene>
    <name evidence="1" type="ORF">LITE_LOCUS22415</name>
</gene>
<proteinExistence type="predicted"/>
<name>A0AAV0L7V0_9ROSI</name>
<dbReference type="AlphaFoldDB" id="A0AAV0L7V0"/>
<reference evidence="1" key="1">
    <citation type="submission" date="2022-08" db="EMBL/GenBank/DDBJ databases">
        <authorList>
            <person name="Gutierrez-Valencia J."/>
        </authorList>
    </citation>
    <scope>NUCLEOTIDE SEQUENCE</scope>
</reference>
<accession>A0AAV0L7V0</accession>
<keyword evidence="2" id="KW-1185">Reference proteome</keyword>
<comment type="caution">
    <text evidence="1">The sequence shown here is derived from an EMBL/GenBank/DDBJ whole genome shotgun (WGS) entry which is preliminary data.</text>
</comment>
<evidence type="ECO:0000313" key="2">
    <source>
        <dbReference type="Proteomes" id="UP001154282"/>
    </source>
</evidence>
<organism evidence="1 2">
    <name type="scientific">Linum tenue</name>
    <dbReference type="NCBI Taxonomy" id="586396"/>
    <lineage>
        <taxon>Eukaryota</taxon>
        <taxon>Viridiplantae</taxon>
        <taxon>Streptophyta</taxon>
        <taxon>Embryophyta</taxon>
        <taxon>Tracheophyta</taxon>
        <taxon>Spermatophyta</taxon>
        <taxon>Magnoliopsida</taxon>
        <taxon>eudicotyledons</taxon>
        <taxon>Gunneridae</taxon>
        <taxon>Pentapetalae</taxon>
        <taxon>rosids</taxon>
        <taxon>fabids</taxon>
        <taxon>Malpighiales</taxon>
        <taxon>Linaceae</taxon>
        <taxon>Linum</taxon>
    </lineage>
</organism>
<evidence type="ECO:0000313" key="1">
    <source>
        <dbReference type="EMBL" id="CAI0430023.1"/>
    </source>
</evidence>
<feature type="non-terminal residue" evidence="1">
    <location>
        <position position="1"/>
    </location>
</feature>
<dbReference type="EMBL" id="CAMGYJ010000006">
    <property type="protein sequence ID" value="CAI0430023.1"/>
    <property type="molecule type" value="Genomic_DNA"/>
</dbReference>
<sequence>GCRGLLNQEPSDCLRNNEASALILQDCSWKFSAGGKQICVGDVIAASIVCSR</sequence>